<dbReference type="Gene3D" id="2.30.29.30">
    <property type="entry name" value="Pleckstrin-homology domain (PH domain)/Phosphotyrosine-binding domain (PTB)"/>
    <property type="match status" value="1"/>
</dbReference>
<feature type="region of interest" description="Disordered" evidence="3">
    <location>
        <begin position="37"/>
        <end position="65"/>
    </location>
</feature>
<feature type="coiled-coil region" evidence="2">
    <location>
        <begin position="244"/>
        <end position="271"/>
    </location>
</feature>
<evidence type="ECO:0000313" key="6">
    <source>
        <dbReference type="Proteomes" id="UP001360560"/>
    </source>
</evidence>
<keyword evidence="2" id="KW-0175">Coiled coil</keyword>
<evidence type="ECO:0000259" key="4">
    <source>
        <dbReference type="PROSITE" id="PS50003"/>
    </source>
</evidence>
<feature type="compositionally biased region" description="Low complexity" evidence="3">
    <location>
        <begin position="297"/>
        <end position="313"/>
    </location>
</feature>
<dbReference type="PANTHER" id="PTHR31941">
    <property type="entry name" value="CYTOSKELETAL SIGNALING PROTEIN SLM1"/>
    <property type="match status" value="1"/>
</dbReference>
<dbReference type="AlphaFoldDB" id="A0AAV5QWE9"/>
<dbReference type="Pfam" id="PF20400">
    <property type="entry name" value="BAR_4"/>
    <property type="match status" value="1"/>
</dbReference>
<name>A0AAV5QWE9_9ASCO</name>
<proteinExistence type="predicted"/>
<reference evidence="5 6" key="1">
    <citation type="journal article" date="2023" name="Elife">
        <title>Identification of key yeast species and microbe-microbe interactions impacting larval growth of Drosophila in the wild.</title>
        <authorList>
            <person name="Mure A."/>
            <person name="Sugiura Y."/>
            <person name="Maeda R."/>
            <person name="Honda K."/>
            <person name="Sakurai N."/>
            <person name="Takahashi Y."/>
            <person name="Watada M."/>
            <person name="Katoh T."/>
            <person name="Gotoh A."/>
            <person name="Gotoh Y."/>
            <person name="Taniguchi I."/>
            <person name="Nakamura K."/>
            <person name="Hayashi T."/>
            <person name="Katayama T."/>
            <person name="Uemura T."/>
            <person name="Hattori Y."/>
        </authorList>
    </citation>
    <scope>NUCLEOTIDE SEQUENCE [LARGE SCALE GENOMIC DNA]</scope>
    <source>
        <strain evidence="5 6">SC-9</strain>
    </source>
</reference>
<evidence type="ECO:0000313" key="5">
    <source>
        <dbReference type="EMBL" id="GMM39024.1"/>
    </source>
</evidence>
<feature type="compositionally biased region" description="Low complexity" evidence="3">
    <location>
        <begin position="760"/>
        <end position="774"/>
    </location>
</feature>
<keyword evidence="6" id="KW-1185">Reference proteome</keyword>
<dbReference type="RefSeq" id="XP_064856019.1">
    <property type="nucleotide sequence ID" value="XM_064999947.1"/>
</dbReference>
<dbReference type="InterPro" id="IPR001849">
    <property type="entry name" value="PH_domain"/>
</dbReference>
<dbReference type="Proteomes" id="UP001360560">
    <property type="component" value="Unassembled WGS sequence"/>
</dbReference>
<feature type="domain" description="PH" evidence="4">
    <location>
        <begin position="448"/>
        <end position="605"/>
    </location>
</feature>
<feature type="region of interest" description="Disordered" evidence="3">
    <location>
        <begin position="297"/>
        <end position="316"/>
    </location>
</feature>
<dbReference type="SUPFAM" id="SSF50729">
    <property type="entry name" value="PH domain-like"/>
    <property type="match status" value="1"/>
</dbReference>
<accession>A0AAV5QWE9</accession>
<dbReference type="PANTHER" id="PTHR31941:SF15">
    <property type="entry name" value="ACTIVATOR OF SKN7 PROTEIN 10-RELATED"/>
    <property type="match status" value="1"/>
</dbReference>
<dbReference type="InterPro" id="IPR046869">
    <property type="entry name" value="SLM1/RGC1-like_PH"/>
</dbReference>
<dbReference type="EMBL" id="BTFZ01000020">
    <property type="protein sequence ID" value="GMM39024.1"/>
    <property type="molecule type" value="Genomic_DNA"/>
</dbReference>
<dbReference type="InterPro" id="IPR046868">
    <property type="entry name" value="BAR_4"/>
</dbReference>
<protein>
    <submittedName>
        <fullName evidence="5">Rgc1 protein</fullName>
    </submittedName>
</protein>
<feature type="compositionally biased region" description="Polar residues" evidence="3">
    <location>
        <begin position="37"/>
        <end position="52"/>
    </location>
</feature>
<dbReference type="PROSITE" id="PS50003">
    <property type="entry name" value="PH_DOMAIN"/>
    <property type="match status" value="1"/>
</dbReference>
<evidence type="ECO:0000256" key="2">
    <source>
        <dbReference type="SAM" id="Coils"/>
    </source>
</evidence>
<comment type="caution">
    <text evidence="5">The sequence shown here is derived from an EMBL/GenBank/DDBJ whole genome shotgun (WGS) entry which is preliminary data.</text>
</comment>
<keyword evidence="1" id="KW-0597">Phosphoprotein</keyword>
<organism evidence="5 6">
    <name type="scientific">Saccharomycopsis crataegensis</name>
    <dbReference type="NCBI Taxonomy" id="43959"/>
    <lineage>
        <taxon>Eukaryota</taxon>
        <taxon>Fungi</taxon>
        <taxon>Dikarya</taxon>
        <taxon>Ascomycota</taxon>
        <taxon>Saccharomycotina</taxon>
        <taxon>Saccharomycetes</taxon>
        <taxon>Saccharomycopsidaceae</taxon>
        <taxon>Saccharomycopsis</taxon>
    </lineage>
</organism>
<dbReference type="Pfam" id="PF20399">
    <property type="entry name" value="PH_20"/>
    <property type="match status" value="1"/>
</dbReference>
<evidence type="ECO:0000256" key="1">
    <source>
        <dbReference type="ARBA" id="ARBA00022553"/>
    </source>
</evidence>
<evidence type="ECO:0000256" key="3">
    <source>
        <dbReference type="SAM" id="MobiDB-lite"/>
    </source>
</evidence>
<dbReference type="GeneID" id="90077012"/>
<dbReference type="InterPro" id="IPR011993">
    <property type="entry name" value="PH-like_dom_sf"/>
</dbReference>
<sequence length="879" mass="97581">MDARTYQSSSCSGDTDSEIMNSAAEYAYRDAANIITDQGVSPKNRANSNSAASDGPPMGLKSPYQSELSMSSLTNDISDLSLHAMKQLILPPTHRKSPFHLGLPTNAKPINKLILRLQTWIKILKSLVNYYQVLAVSCQQMSKIHLNLCEAVNFPMFVNGTSTGFNYQDTLPLPESIEELVNNRGRPTQGYPIINEPLDRAALQNFLPFGAGSIQDAPNNLILYHKNISSTNLKLSTELTNYVIPRLEELRKDLNQKIKEIRTLSDDFRNDLKQEIALTGQKLSAYLETLAGTGTGTSAAAAGNGSTTSTGGSDPMKRFKQDPFMAKFRLDYQLKSQILQENYLQEAYINLQSTAASLEKIVFEEIQKSFLTHGNVIDSQTKLSYKLIMKEILQDGLGNKKYYEEWNSFIDRDDGHNFLKDLKVGSELPKARKLSDIEYPFKDNFMSKCIKTGYLNKKSKLLKNYKKGFYLLTVSSLFEFAANSSGFELKNAAPVASYNLNRCTLLPFDHSKNKFEMIYKHPSRNIPADTTGAPQESNLKIIVPESLRSSSDASDQLDAPFARSYTLPSLEKEFGPHDETDKISFKFSDQKELLLWYRYLKQLLKFSSANERAKFIEKRSLKCGNNEATKSPAAAASSSPSSETVIRDGIVMNADGLFGQITENNRSESTITNDAAGWNEQRNEAGVNNLHRESNVGLQGIAPEILISDLTVEESKQLAAHYHSPMLSPKSRPVSFRSNSSSSFNLLNPDQIHAKKRPTSFRSHSNSSFSNLLSTMTGNEEGKKTRSHQRNKSEAISVGSGGSGSSGGESRIAEEFENYKSGGGNKAGSTGKPKRPLMSFSRSTSNLEEIIQKGSSSTLNLLRFKKDHHPGHIRTYSGI</sequence>
<gene>
    <name evidence="5" type="ORF">DASC09_063630</name>
</gene>
<feature type="region of interest" description="Disordered" evidence="3">
    <location>
        <begin position="756"/>
        <end position="840"/>
    </location>
</feature>